<dbReference type="OrthoDB" id="6740508at2759"/>
<organism evidence="2 3">
    <name type="scientific">Apolygus lucorum</name>
    <name type="common">Small green plant bug</name>
    <name type="synonym">Lygocoris lucorum</name>
    <dbReference type="NCBI Taxonomy" id="248454"/>
    <lineage>
        <taxon>Eukaryota</taxon>
        <taxon>Metazoa</taxon>
        <taxon>Ecdysozoa</taxon>
        <taxon>Arthropoda</taxon>
        <taxon>Hexapoda</taxon>
        <taxon>Insecta</taxon>
        <taxon>Pterygota</taxon>
        <taxon>Neoptera</taxon>
        <taxon>Paraneoptera</taxon>
        <taxon>Hemiptera</taxon>
        <taxon>Heteroptera</taxon>
        <taxon>Panheteroptera</taxon>
        <taxon>Cimicomorpha</taxon>
        <taxon>Miridae</taxon>
        <taxon>Mirini</taxon>
        <taxon>Apolygus</taxon>
    </lineage>
</organism>
<sequence>MSWLPEDLQDQRCFIATPALRVRQRPAIPLSLLPAQDEIQAQSQISSTMRTQRINFAGDHPHFPMLETTHFPCNISALSIGTKKAPLKRCRICHRRGVQKRTRYYCPGCPSNPGLCVESCFLEFHANGFHY</sequence>
<gene>
    <name evidence="2" type="ORF">GE061_003387</name>
</gene>
<dbReference type="Proteomes" id="UP000466442">
    <property type="component" value="Unassembled WGS sequence"/>
</dbReference>
<evidence type="ECO:0000313" key="2">
    <source>
        <dbReference type="EMBL" id="KAF6202976.1"/>
    </source>
</evidence>
<evidence type="ECO:0000313" key="3">
    <source>
        <dbReference type="Proteomes" id="UP000466442"/>
    </source>
</evidence>
<dbReference type="AlphaFoldDB" id="A0A8S9X4G6"/>
<accession>A0A8S9X4G6</accession>
<comment type="caution">
    <text evidence="2">The sequence shown here is derived from an EMBL/GenBank/DDBJ whole genome shotgun (WGS) entry which is preliminary data.</text>
</comment>
<proteinExistence type="predicted"/>
<keyword evidence="3" id="KW-1185">Reference proteome</keyword>
<reference evidence="2" key="1">
    <citation type="journal article" date="2021" name="Mol. Ecol. Resour.">
        <title>Apolygus lucorum genome provides insights into omnivorousness and mesophyll feeding.</title>
        <authorList>
            <person name="Liu Y."/>
            <person name="Liu H."/>
            <person name="Wang H."/>
            <person name="Huang T."/>
            <person name="Liu B."/>
            <person name="Yang B."/>
            <person name="Yin L."/>
            <person name="Li B."/>
            <person name="Zhang Y."/>
            <person name="Zhang S."/>
            <person name="Jiang F."/>
            <person name="Zhang X."/>
            <person name="Ren Y."/>
            <person name="Wang B."/>
            <person name="Wang S."/>
            <person name="Lu Y."/>
            <person name="Wu K."/>
            <person name="Fan W."/>
            <person name="Wang G."/>
        </authorList>
    </citation>
    <scope>NUCLEOTIDE SEQUENCE</scope>
    <source>
        <strain evidence="2">12Hb</strain>
    </source>
</reference>
<dbReference type="EMBL" id="WIXP02000011">
    <property type="protein sequence ID" value="KAF6202976.1"/>
    <property type="molecule type" value="Genomic_DNA"/>
</dbReference>
<evidence type="ECO:0000259" key="1">
    <source>
        <dbReference type="Pfam" id="PF13842"/>
    </source>
</evidence>
<dbReference type="Pfam" id="PF13842">
    <property type="entry name" value="zf-Tnp_2"/>
    <property type="match status" value="1"/>
</dbReference>
<feature type="domain" description="PiggyBac transposable element-derived protein 4 C-terminal zinc-finger" evidence="1">
    <location>
        <begin position="84"/>
        <end position="125"/>
    </location>
</feature>
<dbReference type="InterPro" id="IPR032718">
    <property type="entry name" value="PGBD4_Znf_C"/>
</dbReference>
<name>A0A8S9X4G6_APOLU</name>
<protein>
    <recommendedName>
        <fullName evidence="1">PiggyBac transposable element-derived protein 4 C-terminal zinc-finger domain-containing protein</fullName>
    </recommendedName>
</protein>